<dbReference type="InterPro" id="IPR036412">
    <property type="entry name" value="HAD-like_sf"/>
</dbReference>
<evidence type="ECO:0000313" key="5">
    <source>
        <dbReference type="EMBL" id="MBE9253012.1"/>
    </source>
</evidence>
<sequence>MLKAVLLDFNGVVINDEAIHRALIDELLLTENLRPLTPADYQQFCLGRSDRACLVDLFEHRGRGLTEAYLQKLIDRKAESYHQKLVALETLPIYDGLKDFLEKLQLQRLAIALVTGAVRAEVQYVLNRSGLASYFPVIVAGDDITASKPQPDGYQLAITKLNQWRQSQAVADSLLDDTAPLLPENCLAIEDTFAGIEAAKKAGIAVVGIAHTYPYHFMQRQANWAVDRFDELDLDRLQVIFSRPKVAV</sequence>
<dbReference type="Pfam" id="PF00702">
    <property type="entry name" value="Hydrolase"/>
    <property type="match status" value="1"/>
</dbReference>
<evidence type="ECO:0000256" key="4">
    <source>
        <dbReference type="ARBA" id="ARBA00022842"/>
    </source>
</evidence>
<dbReference type="Gene3D" id="3.40.50.1000">
    <property type="entry name" value="HAD superfamily/HAD-like"/>
    <property type="match status" value="1"/>
</dbReference>
<keyword evidence="4" id="KW-0460">Magnesium</keyword>
<evidence type="ECO:0000256" key="1">
    <source>
        <dbReference type="ARBA" id="ARBA00001946"/>
    </source>
</evidence>
<dbReference type="PANTHER" id="PTHR46193:SF21">
    <property type="entry name" value="SLL1138 PROTEIN"/>
    <property type="match status" value="1"/>
</dbReference>
<dbReference type="SFLD" id="SFLDG01129">
    <property type="entry name" value="C1.5:_HAD__Beta-PGM__Phosphata"/>
    <property type="match status" value="1"/>
</dbReference>
<dbReference type="EMBL" id="JADEVV010000007">
    <property type="protein sequence ID" value="MBE9253012.1"/>
    <property type="molecule type" value="Genomic_DNA"/>
</dbReference>
<dbReference type="Gene3D" id="1.10.150.240">
    <property type="entry name" value="Putative phosphatase, domain 2"/>
    <property type="match status" value="1"/>
</dbReference>
<dbReference type="SFLD" id="SFLDS00003">
    <property type="entry name" value="Haloacid_Dehalogenase"/>
    <property type="match status" value="1"/>
</dbReference>
<dbReference type="PANTHER" id="PTHR46193">
    <property type="entry name" value="6-PHOSPHOGLUCONATE PHOSPHATASE"/>
    <property type="match status" value="1"/>
</dbReference>
<keyword evidence="3" id="KW-0479">Metal-binding</keyword>
<dbReference type="CDD" id="cd07505">
    <property type="entry name" value="HAD_BPGM-like"/>
    <property type="match status" value="1"/>
</dbReference>
<dbReference type="SUPFAM" id="SSF56784">
    <property type="entry name" value="HAD-like"/>
    <property type="match status" value="1"/>
</dbReference>
<protein>
    <submittedName>
        <fullName evidence="5">HAD family phosphatase</fullName>
    </submittedName>
</protein>
<organism evidence="5 6">
    <name type="scientific">Synechocystis salina LEGE 00031</name>
    <dbReference type="NCBI Taxonomy" id="1828736"/>
    <lineage>
        <taxon>Bacteria</taxon>
        <taxon>Bacillati</taxon>
        <taxon>Cyanobacteriota</taxon>
        <taxon>Cyanophyceae</taxon>
        <taxon>Synechococcales</taxon>
        <taxon>Merismopediaceae</taxon>
        <taxon>Synechocystis</taxon>
    </lineage>
</organism>
<dbReference type="InterPro" id="IPR023214">
    <property type="entry name" value="HAD_sf"/>
</dbReference>
<gene>
    <name evidence="5" type="ORF">IQ217_03880</name>
</gene>
<reference evidence="5 6" key="1">
    <citation type="submission" date="2020-10" db="EMBL/GenBank/DDBJ databases">
        <authorList>
            <person name="Castelo-Branco R."/>
            <person name="Eusebio N."/>
            <person name="Adriana R."/>
            <person name="Vieira A."/>
            <person name="Brugerolle De Fraissinette N."/>
            <person name="Rezende De Castro R."/>
            <person name="Schneider M.P."/>
            <person name="Vasconcelos V."/>
            <person name="Leao P.N."/>
        </authorList>
    </citation>
    <scope>NUCLEOTIDE SEQUENCE [LARGE SCALE GENOMIC DNA]</scope>
    <source>
        <strain evidence="5 6">LEGE 00031</strain>
    </source>
</reference>
<comment type="caution">
    <text evidence="5">The sequence shown here is derived from an EMBL/GenBank/DDBJ whole genome shotgun (WGS) entry which is preliminary data.</text>
</comment>
<comment type="similarity">
    <text evidence="2">Belongs to the HAD-like hydrolase superfamily. CbbY/CbbZ/Gph/YieH family.</text>
</comment>
<dbReference type="Proteomes" id="UP000658720">
    <property type="component" value="Unassembled WGS sequence"/>
</dbReference>
<evidence type="ECO:0000313" key="6">
    <source>
        <dbReference type="Proteomes" id="UP000658720"/>
    </source>
</evidence>
<dbReference type="InterPro" id="IPR023198">
    <property type="entry name" value="PGP-like_dom2"/>
</dbReference>
<evidence type="ECO:0000256" key="3">
    <source>
        <dbReference type="ARBA" id="ARBA00022723"/>
    </source>
</evidence>
<proteinExistence type="inferred from homology"/>
<name>A0ABR9VNT4_9SYNC</name>
<dbReference type="RefSeq" id="WP_194018973.1">
    <property type="nucleotide sequence ID" value="NZ_JADEVV010000007.1"/>
</dbReference>
<comment type="cofactor">
    <cofactor evidence="1">
        <name>Mg(2+)</name>
        <dbReference type="ChEBI" id="CHEBI:18420"/>
    </cofactor>
</comment>
<keyword evidence="6" id="KW-1185">Reference proteome</keyword>
<accession>A0ABR9VNT4</accession>
<evidence type="ECO:0000256" key="2">
    <source>
        <dbReference type="ARBA" id="ARBA00006171"/>
    </source>
</evidence>
<dbReference type="InterPro" id="IPR051600">
    <property type="entry name" value="Beta-PGM-like"/>
</dbReference>